<comment type="caution">
    <text evidence="1">The sequence shown here is derived from an EMBL/GenBank/DDBJ whole genome shotgun (WGS) entry which is preliminary data.</text>
</comment>
<keyword evidence="2" id="KW-1185">Reference proteome</keyword>
<dbReference type="Proteomes" id="UP001239795">
    <property type="component" value="Unassembled WGS sequence"/>
</dbReference>
<dbReference type="AlphaFoldDB" id="A0AAI9U2M3"/>
<accession>A0AAI9U2M3</accession>
<dbReference type="EMBL" id="MLGG01000068">
    <property type="protein sequence ID" value="KAK1449185.1"/>
    <property type="molecule type" value="Genomic_DNA"/>
</dbReference>
<reference evidence="1 2" key="1">
    <citation type="submission" date="2016-10" db="EMBL/GenBank/DDBJ databases">
        <title>The genome sequence of Colletotrichum fioriniae PJ7.</title>
        <authorList>
            <person name="Baroncelli R."/>
        </authorList>
    </citation>
    <scope>NUCLEOTIDE SEQUENCE [LARGE SCALE GENOMIC DNA]</scope>
    <source>
        <strain evidence="1">Col 31</strain>
    </source>
</reference>
<protein>
    <submittedName>
        <fullName evidence="1">Uncharacterized protein</fullName>
    </submittedName>
</protein>
<proteinExistence type="predicted"/>
<organism evidence="1 2">
    <name type="scientific">Colletotrichum melonis</name>
    <dbReference type="NCBI Taxonomy" id="1209925"/>
    <lineage>
        <taxon>Eukaryota</taxon>
        <taxon>Fungi</taxon>
        <taxon>Dikarya</taxon>
        <taxon>Ascomycota</taxon>
        <taxon>Pezizomycotina</taxon>
        <taxon>Sordariomycetes</taxon>
        <taxon>Hypocreomycetidae</taxon>
        <taxon>Glomerellales</taxon>
        <taxon>Glomerellaceae</taxon>
        <taxon>Colletotrichum</taxon>
        <taxon>Colletotrichum acutatum species complex</taxon>
    </lineage>
</organism>
<evidence type="ECO:0000313" key="2">
    <source>
        <dbReference type="Proteomes" id="UP001239795"/>
    </source>
</evidence>
<evidence type="ECO:0000313" key="1">
    <source>
        <dbReference type="EMBL" id="KAK1449185.1"/>
    </source>
</evidence>
<name>A0AAI9U2M3_9PEZI</name>
<gene>
    <name evidence="1" type="ORF">CMEL01_08500</name>
</gene>
<sequence length="191" mass="20665">MSLLILPTTLPIPLRNPLLPSPALPRNIPKRLPLVQPRNLNLNLDPAPPQPPMSAILDKPAHPPLPQRLVLPQQPDVLHPAIRQHLGAELDIVRFERHLRDASSPVTLPLVAPLALTGPPVRGIVTPAFAIYSQPRFFDLGFCVEEDPADVNEFRDCEAEVCGFGGVEVWGPVEDADCAPAWAGGGVGVVR</sequence>